<keyword evidence="2" id="KW-1185">Reference proteome</keyword>
<sequence length="203" mass="23220">MSKRTQTSDHPPTRHTVLIGDVRTMWEKMYWDMEVFSDIQRSYPDEGQPLVYAALNACIAAWSLETWARNSFVSGYPQKEKQDRRKYFDRVLANMIPLQAMCSVVANTAKHGAHRDSGWDGGSLSLKWDDGDECGPAGFVLVTKGQTNAPSMLNSLFDLPRDWWDFLQKMELVEENLPTPNWLRRKLSRMFGGIPGVKSDFEV</sequence>
<protein>
    <submittedName>
        <fullName evidence="1">Uncharacterized protein</fullName>
    </submittedName>
</protein>
<gene>
    <name evidence="1" type="ORF">SAMN04487991_2222</name>
</gene>
<organism evidence="1 2">
    <name type="scientific">Celeribacter neptunius</name>
    <dbReference type="NCBI Taxonomy" id="588602"/>
    <lineage>
        <taxon>Bacteria</taxon>
        <taxon>Pseudomonadati</taxon>
        <taxon>Pseudomonadota</taxon>
        <taxon>Alphaproteobacteria</taxon>
        <taxon>Rhodobacterales</taxon>
        <taxon>Roseobacteraceae</taxon>
        <taxon>Celeribacter</taxon>
    </lineage>
</organism>
<reference evidence="2" key="1">
    <citation type="submission" date="2016-10" db="EMBL/GenBank/DDBJ databases">
        <authorList>
            <person name="Varghese N."/>
            <person name="Submissions S."/>
        </authorList>
    </citation>
    <scope>NUCLEOTIDE SEQUENCE [LARGE SCALE GENOMIC DNA]</scope>
    <source>
        <strain evidence="2">DSM 26471</strain>
    </source>
</reference>
<name>A0A1I3RJJ1_9RHOB</name>
<dbReference type="STRING" id="588602.SAMN04487991_2222"/>
<proteinExistence type="predicted"/>
<dbReference type="Proteomes" id="UP000199630">
    <property type="component" value="Unassembled WGS sequence"/>
</dbReference>
<dbReference type="AlphaFoldDB" id="A0A1I3RJJ1"/>
<accession>A0A1I3RJJ1</accession>
<dbReference type="RefSeq" id="WP_177213102.1">
    <property type="nucleotide sequence ID" value="NZ_FORH01000003.1"/>
</dbReference>
<evidence type="ECO:0000313" key="1">
    <source>
        <dbReference type="EMBL" id="SFJ45336.1"/>
    </source>
</evidence>
<dbReference type="EMBL" id="FORH01000003">
    <property type="protein sequence ID" value="SFJ45336.1"/>
    <property type="molecule type" value="Genomic_DNA"/>
</dbReference>
<evidence type="ECO:0000313" key="2">
    <source>
        <dbReference type="Proteomes" id="UP000199630"/>
    </source>
</evidence>